<evidence type="ECO:0000313" key="3">
    <source>
        <dbReference type="WBParaSite" id="NBR_0002096201-mRNA-1"/>
    </source>
</evidence>
<reference evidence="1 2" key="2">
    <citation type="submission" date="2018-11" db="EMBL/GenBank/DDBJ databases">
        <authorList>
            <consortium name="Pathogen Informatics"/>
        </authorList>
    </citation>
    <scope>NUCLEOTIDE SEQUENCE [LARGE SCALE GENOMIC DNA]</scope>
</reference>
<dbReference type="AlphaFoldDB" id="A0A0N4YUP0"/>
<reference evidence="3" key="1">
    <citation type="submission" date="2017-02" db="UniProtKB">
        <authorList>
            <consortium name="WormBaseParasite"/>
        </authorList>
    </citation>
    <scope>IDENTIFICATION</scope>
</reference>
<proteinExistence type="predicted"/>
<dbReference type="WBParaSite" id="NBR_0002096201-mRNA-1">
    <property type="protein sequence ID" value="NBR_0002096201-mRNA-1"/>
    <property type="gene ID" value="NBR_0002096201"/>
</dbReference>
<evidence type="ECO:0000313" key="2">
    <source>
        <dbReference type="Proteomes" id="UP000271162"/>
    </source>
</evidence>
<dbReference type="EMBL" id="UYSL01025733">
    <property type="protein sequence ID" value="VDL84701.1"/>
    <property type="molecule type" value="Genomic_DNA"/>
</dbReference>
<name>A0A0N4YUP0_NIPBR</name>
<protein>
    <submittedName>
        <fullName evidence="3">Glutaredoxin domain-containing protein</fullName>
    </submittedName>
</protein>
<keyword evidence="2" id="KW-1185">Reference proteome</keyword>
<accession>A0A0N4YUP0</accession>
<evidence type="ECO:0000313" key="1">
    <source>
        <dbReference type="EMBL" id="VDL84701.1"/>
    </source>
</evidence>
<organism evidence="3">
    <name type="scientific">Nippostrongylus brasiliensis</name>
    <name type="common">Rat hookworm</name>
    <dbReference type="NCBI Taxonomy" id="27835"/>
    <lineage>
        <taxon>Eukaryota</taxon>
        <taxon>Metazoa</taxon>
        <taxon>Ecdysozoa</taxon>
        <taxon>Nematoda</taxon>
        <taxon>Chromadorea</taxon>
        <taxon>Rhabditida</taxon>
        <taxon>Rhabditina</taxon>
        <taxon>Rhabditomorpha</taxon>
        <taxon>Strongyloidea</taxon>
        <taxon>Heligmosomidae</taxon>
        <taxon>Nippostrongylus</taxon>
    </lineage>
</organism>
<gene>
    <name evidence="1" type="ORF">NBR_LOCUS20963</name>
</gene>
<sequence length="86" mass="9528">MVTRDTHVSHQMLRSLCGCPPNKVDDKSEVVVQDFRNTVFVYASNKVLVRALVGTLVNALENTNVKAMAMNMVKPTPEMVKVGFCC</sequence>
<dbReference type="Proteomes" id="UP000271162">
    <property type="component" value="Unassembled WGS sequence"/>
</dbReference>